<feature type="transmembrane region" description="Helical" evidence="7">
    <location>
        <begin position="21"/>
        <end position="41"/>
    </location>
</feature>
<evidence type="ECO:0000256" key="1">
    <source>
        <dbReference type="ARBA" id="ARBA00004651"/>
    </source>
</evidence>
<dbReference type="InterPro" id="IPR005769">
    <property type="entry name" value="PhnE/PtxC"/>
</dbReference>
<dbReference type="CDD" id="cd06261">
    <property type="entry name" value="TM_PBP2"/>
    <property type="match status" value="1"/>
</dbReference>
<evidence type="ECO:0000256" key="3">
    <source>
        <dbReference type="ARBA" id="ARBA00022475"/>
    </source>
</evidence>
<evidence type="ECO:0000256" key="5">
    <source>
        <dbReference type="ARBA" id="ARBA00022989"/>
    </source>
</evidence>
<dbReference type="Gene3D" id="1.10.3720.10">
    <property type="entry name" value="MetI-like"/>
    <property type="match status" value="1"/>
</dbReference>
<feature type="transmembrane region" description="Helical" evidence="7">
    <location>
        <begin position="190"/>
        <end position="211"/>
    </location>
</feature>
<feature type="transmembrane region" description="Helical" evidence="7">
    <location>
        <begin position="117"/>
        <end position="140"/>
    </location>
</feature>
<dbReference type="GO" id="GO:0005886">
    <property type="term" value="C:plasma membrane"/>
    <property type="evidence" value="ECO:0007669"/>
    <property type="project" value="UniProtKB-SubCell"/>
</dbReference>
<dbReference type="InterPro" id="IPR035906">
    <property type="entry name" value="MetI-like_sf"/>
</dbReference>
<dbReference type="SUPFAM" id="SSF161098">
    <property type="entry name" value="MetI-like"/>
    <property type="match status" value="1"/>
</dbReference>
<keyword evidence="2 7" id="KW-0813">Transport</keyword>
<dbReference type="RefSeq" id="WP_008196823.1">
    <property type="nucleotide sequence ID" value="NZ_CM011002.1"/>
</dbReference>
<feature type="transmembrane region" description="Helical" evidence="7">
    <location>
        <begin position="241"/>
        <end position="262"/>
    </location>
</feature>
<name>A0A5E8H6A4_ROSAD</name>
<reference evidence="9 10" key="2">
    <citation type="submission" date="2013-04" db="EMBL/GenBank/DDBJ databases">
        <authorList>
            <person name="Fiebig A."/>
            <person name="Pradella S."/>
            <person name="Wagner-Doebler I."/>
        </authorList>
    </citation>
    <scope>NUCLEOTIDE SEQUENCE [LARGE SCALE GENOMIC DNA]</scope>
    <source>
        <strain evidence="10">DSM 17067 / NCIMB 14079 / DFL-11</strain>
    </source>
</reference>
<evidence type="ECO:0000256" key="6">
    <source>
        <dbReference type="ARBA" id="ARBA00023136"/>
    </source>
</evidence>
<comment type="subcellular location">
    <subcellularLocation>
        <location evidence="1 7">Cell membrane</location>
        <topology evidence="1 7">Multi-pass membrane protein</topology>
    </subcellularLocation>
</comment>
<accession>A0A5E8H6A4</accession>
<sequence>MPVLEKNGLKVWQRRTQGESLMRWAAWLTGTAVFVYCWQQISESTTWFFVWDAPRIAEDIWSRATPPRWEYITQLGRPIWDTLNIATLGTLIALCLAVPVAFLAARNTTPSATFIRPIALLIIVSTRSINSLIWALLLIAVIGPGVLAGVVAIAIRSIGFCAKLIYEAIEEIDHTQVEAITATGASRWQVMAYGIVPQIAPAFAGVAVFRWDINIRESTVLGLVGAGGIGLQLSSSLNVLAWPQVSLILLVILAAVVLSEWVSAKVREAII</sequence>
<dbReference type="AlphaFoldDB" id="A0A5E8H6A4"/>
<reference evidence="9 10" key="1">
    <citation type="submission" date="2008-01" db="EMBL/GenBank/DDBJ databases">
        <authorList>
            <person name="Wagner-Dobler I."/>
            <person name="Ferriera S."/>
            <person name="Johnson J."/>
            <person name="Kravitz S."/>
            <person name="Beeson K."/>
            <person name="Sutton G."/>
            <person name="Rogers Y.-H."/>
            <person name="Friedman R."/>
            <person name="Frazier M."/>
            <person name="Venter J.C."/>
        </authorList>
    </citation>
    <scope>NUCLEOTIDE SEQUENCE [LARGE SCALE GENOMIC DNA]</scope>
    <source>
        <strain evidence="10">DSM 17067 / NCIMB 14079 / DFL-11</strain>
    </source>
</reference>
<organism evidence="9 10">
    <name type="scientific">Roseibium alexandrii (strain DSM 17067 / NCIMB 14079 / DFL-11)</name>
    <name type="common">Labrenzia alexandrii</name>
    <dbReference type="NCBI Taxonomy" id="244592"/>
    <lineage>
        <taxon>Bacteria</taxon>
        <taxon>Pseudomonadati</taxon>
        <taxon>Pseudomonadota</taxon>
        <taxon>Alphaproteobacteria</taxon>
        <taxon>Hyphomicrobiales</taxon>
        <taxon>Stappiaceae</taxon>
        <taxon>Roseibium</taxon>
    </lineage>
</organism>
<keyword evidence="4 7" id="KW-0812">Transmembrane</keyword>
<evidence type="ECO:0000256" key="4">
    <source>
        <dbReference type="ARBA" id="ARBA00022692"/>
    </source>
</evidence>
<dbReference type="PANTHER" id="PTHR30043:SF1">
    <property type="entry name" value="ABC TRANSPORT SYSTEM PERMEASE PROTEIN P69"/>
    <property type="match status" value="1"/>
</dbReference>
<evidence type="ECO:0000256" key="2">
    <source>
        <dbReference type="ARBA" id="ARBA00022448"/>
    </source>
</evidence>
<dbReference type="Pfam" id="PF00528">
    <property type="entry name" value="BPD_transp_1"/>
    <property type="match status" value="1"/>
</dbReference>
<evidence type="ECO:0000313" key="9">
    <source>
        <dbReference type="EMBL" id="EEE47657.1"/>
    </source>
</evidence>
<keyword evidence="5 7" id="KW-1133">Transmembrane helix</keyword>
<dbReference type="GO" id="GO:0015416">
    <property type="term" value="F:ABC-type phosphonate transporter activity"/>
    <property type="evidence" value="ECO:0007669"/>
    <property type="project" value="InterPro"/>
</dbReference>
<keyword evidence="3" id="KW-1003">Cell membrane</keyword>
<dbReference type="NCBIfam" id="TIGR01097">
    <property type="entry name" value="PhnE"/>
    <property type="match status" value="1"/>
</dbReference>
<protein>
    <submittedName>
        <fullName evidence="9">Phosphonate ABC transporter, permease protein PhnE</fullName>
    </submittedName>
</protein>
<feature type="transmembrane region" description="Helical" evidence="7">
    <location>
        <begin position="85"/>
        <end position="105"/>
    </location>
</feature>
<evidence type="ECO:0000259" key="8">
    <source>
        <dbReference type="PROSITE" id="PS50928"/>
    </source>
</evidence>
<dbReference type="PANTHER" id="PTHR30043">
    <property type="entry name" value="PHOSPHONATES TRANSPORT SYSTEM PERMEASE PROTEIN"/>
    <property type="match status" value="1"/>
</dbReference>
<comment type="similarity">
    <text evidence="7">Belongs to the binding-protein-dependent transport system permease family.</text>
</comment>
<feature type="domain" description="ABC transmembrane type-1" evidence="8">
    <location>
        <begin position="79"/>
        <end position="263"/>
    </location>
</feature>
<keyword evidence="6 7" id="KW-0472">Membrane</keyword>
<dbReference type="PROSITE" id="PS50928">
    <property type="entry name" value="ABC_TM1"/>
    <property type="match status" value="1"/>
</dbReference>
<evidence type="ECO:0000313" key="10">
    <source>
        <dbReference type="Proteomes" id="UP000004703"/>
    </source>
</evidence>
<dbReference type="EMBL" id="ACCU02000004">
    <property type="protein sequence ID" value="EEE47657.1"/>
    <property type="molecule type" value="Genomic_DNA"/>
</dbReference>
<dbReference type="Proteomes" id="UP000004703">
    <property type="component" value="Chromosome"/>
</dbReference>
<comment type="caution">
    <text evidence="9">The sequence shown here is derived from an EMBL/GenBank/DDBJ whole genome shotgun (WGS) entry which is preliminary data.</text>
</comment>
<dbReference type="InterPro" id="IPR000515">
    <property type="entry name" value="MetI-like"/>
</dbReference>
<gene>
    <name evidence="9" type="ORF">SADFL11_4946</name>
</gene>
<evidence type="ECO:0000256" key="7">
    <source>
        <dbReference type="RuleBase" id="RU363032"/>
    </source>
</evidence>
<proteinExistence type="inferred from homology"/>